<proteinExistence type="predicted"/>
<organism evidence="1 2">
    <name type="scientific">Cryptosporangium minutisporangium</name>
    <dbReference type="NCBI Taxonomy" id="113569"/>
    <lineage>
        <taxon>Bacteria</taxon>
        <taxon>Bacillati</taxon>
        <taxon>Actinomycetota</taxon>
        <taxon>Actinomycetes</taxon>
        <taxon>Cryptosporangiales</taxon>
        <taxon>Cryptosporangiaceae</taxon>
        <taxon>Cryptosporangium</taxon>
    </lineage>
</organism>
<reference evidence="2" key="1">
    <citation type="journal article" date="2019" name="Int. J. Syst. Evol. Microbiol.">
        <title>The Global Catalogue of Microorganisms (GCM) 10K type strain sequencing project: providing services to taxonomists for standard genome sequencing and annotation.</title>
        <authorList>
            <consortium name="The Broad Institute Genomics Platform"/>
            <consortium name="The Broad Institute Genome Sequencing Center for Infectious Disease"/>
            <person name="Wu L."/>
            <person name="Ma J."/>
        </authorList>
    </citation>
    <scope>NUCLEOTIDE SEQUENCE [LARGE SCALE GENOMIC DNA]</scope>
    <source>
        <strain evidence="2">JCM 9458</strain>
    </source>
</reference>
<evidence type="ECO:0000313" key="2">
    <source>
        <dbReference type="Proteomes" id="UP001501676"/>
    </source>
</evidence>
<dbReference type="Pfam" id="PF24716">
    <property type="entry name" value="WapI"/>
    <property type="match status" value="1"/>
</dbReference>
<dbReference type="Proteomes" id="UP001501676">
    <property type="component" value="Unassembled WGS sequence"/>
</dbReference>
<gene>
    <name evidence="1" type="ORF">GCM10020369_46320</name>
</gene>
<comment type="caution">
    <text evidence="1">The sequence shown here is derived from an EMBL/GenBank/DDBJ whole genome shotgun (WGS) entry which is preliminary data.</text>
</comment>
<dbReference type="InterPro" id="IPR056510">
    <property type="entry name" value="WapI"/>
</dbReference>
<dbReference type="EMBL" id="BAAAYN010000029">
    <property type="protein sequence ID" value="GAA3390825.1"/>
    <property type="molecule type" value="Genomic_DNA"/>
</dbReference>
<accession>A0ABP6T1L3</accession>
<name>A0ABP6T1L3_9ACTN</name>
<evidence type="ECO:0000313" key="1">
    <source>
        <dbReference type="EMBL" id="GAA3390825.1"/>
    </source>
</evidence>
<sequence length="148" mass="16586">MVGRNLVIGSLDAEHVAILVSGRVWPDVSDYWDGNWLHTRIQVRVGRFTADLDADLRTDDLQRFAAELRRLDETLSGSAVLGTLEHWIELTVTCEPSGRLTVTGEVLDDPAGGNQLIFELRQFDQTYLAGWLGQLEEFDRAFPTVGRS</sequence>
<protein>
    <submittedName>
        <fullName evidence="1">Uncharacterized protein</fullName>
    </submittedName>
</protein>
<keyword evidence="2" id="KW-1185">Reference proteome</keyword>